<evidence type="ECO:0000313" key="2">
    <source>
        <dbReference type="WBParaSite" id="nRc.2.0.1.t24638-RA"/>
    </source>
</evidence>
<organism evidence="1 2">
    <name type="scientific">Romanomermis culicivorax</name>
    <name type="common">Nematode worm</name>
    <dbReference type="NCBI Taxonomy" id="13658"/>
    <lineage>
        <taxon>Eukaryota</taxon>
        <taxon>Metazoa</taxon>
        <taxon>Ecdysozoa</taxon>
        <taxon>Nematoda</taxon>
        <taxon>Enoplea</taxon>
        <taxon>Dorylaimia</taxon>
        <taxon>Mermithida</taxon>
        <taxon>Mermithoidea</taxon>
        <taxon>Mermithidae</taxon>
        <taxon>Romanomermis</taxon>
    </lineage>
</organism>
<evidence type="ECO:0000313" key="1">
    <source>
        <dbReference type="Proteomes" id="UP000887565"/>
    </source>
</evidence>
<name>A0A915JEM3_ROMCU</name>
<dbReference type="AlphaFoldDB" id="A0A915JEM3"/>
<proteinExistence type="predicted"/>
<dbReference type="WBParaSite" id="nRc.2.0.1.t24638-RA">
    <property type="protein sequence ID" value="nRc.2.0.1.t24638-RA"/>
    <property type="gene ID" value="nRc.2.0.1.g24638"/>
</dbReference>
<reference evidence="2" key="1">
    <citation type="submission" date="2022-11" db="UniProtKB">
        <authorList>
            <consortium name="WormBaseParasite"/>
        </authorList>
    </citation>
    <scope>IDENTIFICATION</scope>
</reference>
<sequence length="67" mass="7421">MTCLHFDGLLAIGGPTADFSFCRCIWYGAFSMLLENKTGKQNQQKNTQLSIDTIAISDIPPSARRNL</sequence>
<dbReference type="Proteomes" id="UP000887565">
    <property type="component" value="Unplaced"/>
</dbReference>
<keyword evidence="1" id="KW-1185">Reference proteome</keyword>
<accession>A0A915JEM3</accession>
<protein>
    <submittedName>
        <fullName evidence="2">Uncharacterized protein</fullName>
    </submittedName>
</protein>